<feature type="domain" description="Methyltransferase type 11" evidence="3">
    <location>
        <begin position="113"/>
        <end position="177"/>
    </location>
</feature>
<organism evidence="4 5">
    <name type="scientific">Thalassiosira oceanica</name>
    <name type="common">Marine diatom</name>
    <dbReference type="NCBI Taxonomy" id="159749"/>
    <lineage>
        <taxon>Eukaryota</taxon>
        <taxon>Sar</taxon>
        <taxon>Stramenopiles</taxon>
        <taxon>Ochrophyta</taxon>
        <taxon>Bacillariophyta</taxon>
        <taxon>Coscinodiscophyceae</taxon>
        <taxon>Thalassiosirophycidae</taxon>
        <taxon>Thalassiosirales</taxon>
        <taxon>Thalassiosiraceae</taxon>
        <taxon>Thalassiosira</taxon>
    </lineage>
</organism>
<protein>
    <recommendedName>
        <fullName evidence="3">Methyltransferase type 11 domain-containing protein</fullName>
    </recommendedName>
</protein>
<evidence type="ECO:0000313" key="4">
    <source>
        <dbReference type="EMBL" id="EJK59592.1"/>
    </source>
</evidence>
<dbReference type="eggNOG" id="ENOG502T738">
    <property type="taxonomic scope" value="Eukaryota"/>
</dbReference>
<dbReference type="GO" id="GO:0008757">
    <property type="term" value="F:S-adenosylmethionine-dependent methyltransferase activity"/>
    <property type="evidence" value="ECO:0007669"/>
    <property type="project" value="InterPro"/>
</dbReference>
<dbReference type="Proteomes" id="UP000266841">
    <property type="component" value="Unassembled WGS sequence"/>
</dbReference>
<evidence type="ECO:0000256" key="1">
    <source>
        <dbReference type="SAM" id="MobiDB-lite"/>
    </source>
</evidence>
<accession>K0SMB7</accession>
<dbReference type="SUPFAM" id="SSF53335">
    <property type="entry name" value="S-adenosyl-L-methionine-dependent methyltransferases"/>
    <property type="match status" value="1"/>
</dbReference>
<evidence type="ECO:0000313" key="5">
    <source>
        <dbReference type="Proteomes" id="UP000266841"/>
    </source>
</evidence>
<feature type="compositionally biased region" description="Basic residues" evidence="1">
    <location>
        <begin position="292"/>
        <end position="304"/>
    </location>
</feature>
<evidence type="ECO:0000256" key="2">
    <source>
        <dbReference type="SAM" id="SignalP"/>
    </source>
</evidence>
<dbReference type="CDD" id="cd02440">
    <property type="entry name" value="AdoMet_MTases"/>
    <property type="match status" value="1"/>
</dbReference>
<dbReference type="Pfam" id="PF08241">
    <property type="entry name" value="Methyltransf_11"/>
    <property type="match status" value="1"/>
</dbReference>
<feature type="region of interest" description="Disordered" evidence="1">
    <location>
        <begin position="284"/>
        <end position="313"/>
    </location>
</feature>
<dbReference type="Gene3D" id="3.40.50.150">
    <property type="entry name" value="Vaccinia Virus protein VP39"/>
    <property type="match status" value="1"/>
</dbReference>
<reference evidence="4 5" key="1">
    <citation type="journal article" date="2012" name="Genome Biol.">
        <title>Genome and low-iron response of an oceanic diatom adapted to chronic iron limitation.</title>
        <authorList>
            <person name="Lommer M."/>
            <person name="Specht M."/>
            <person name="Roy A.S."/>
            <person name="Kraemer L."/>
            <person name="Andreson R."/>
            <person name="Gutowska M.A."/>
            <person name="Wolf J."/>
            <person name="Bergner S.V."/>
            <person name="Schilhabel M.B."/>
            <person name="Klostermeier U.C."/>
            <person name="Beiko R.G."/>
            <person name="Rosenstiel P."/>
            <person name="Hippler M."/>
            <person name="Laroche J."/>
        </authorList>
    </citation>
    <scope>NUCLEOTIDE SEQUENCE [LARGE SCALE GENOMIC DNA]</scope>
    <source>
        <strain evidence="4 5">CCMP1005</strain>
    </source>
</reference>
<comment type="caution">
    <text evidence="4">The sequence shown here is derived from an EMBL/GenBank/DDBJ whole genome shotgun (WGS) entry which is preliminary data.</text>
</comment>
<sequence>MMTSMAVNAAVAVSLLFASASAFTPAPKSGRTFATSTYSPSTRLNAMDPVTYLRTEWVSASLCTNQTPRSADRVLQLGSDDGRIVNFVPRTVREIITSSAEPENGGLTVACERQLKQMVRICERSAPADDLTDVKSSSIDVVVSLQAAERMDERGYDWKKSIKEAARVLKPGGRFLFVEPEQVGGESYLDYVRDVSDVVLKIRGASDEEITGEIKSESGTSDLDGDEESTAPLFEEVGYDQVDMVLQPHLAGVAIKALDADLTPEQKFQLAREEDSDRLAEMTLNAFERGSKSRRRRKKKRKREALKPNVMLT</sequence>
<dbReference type="EMBL" id="AGNL01022658">
    <property type="protein sequence ID" value="EJK59592.1"/>
    <property type="molecule type" value="Genomic_DNA"/>
</dbReference>
<dbReference type="OMA" id="TYLRTEW"/>
<keyword evidence="2" id="KW-0732">Signal</keyword>
<dbReference type="AlphaFoldDB" id="K0SMB7"/>
<gene>
    <name evidence="4" type="ORF">THAOC_20159</name>
</gene>
<proteinExistence type="predicted"/>
<evidence type="ECO:0000259" key="3">
    <source>
        <dbReference type="Pfam" id="PF08241"/>
    </source>
</evidence>
<dbReference type="OrthoDB" id="416496at2759"/>
<dbReference type="InterPro" id="IPR029063">
    <property type="entry name" value="SAM-dependent_MTases_sf"/>
</dbReference>
<name>K0SMB7_THAOC</name>
<feature type="signal peptide" evidence="2">
    <location>
        <begin position="1"/>
        <end position="22"/>
    </location>
</feature>
<dbReference type="InterPro" id="IPR013216">
    <property type="entry name" value="Methyltransf_11"/>
</dbReference>
<feature type="chain" id="PRO_5003837310" description="Methyltransferase type 11 domain-containing protein" evidence="2">
    <location>
        <begin position="23"/>
        <end position="313"/>
    </location>
</feature>
<keyword evidence="5" id="KW-1185">Reference proteome</keyword>